<keyword evidence="2 5" id="KW-0813">Transport</keyword>
<dbReference type="Proteomes" id="UP000038830">
    <property type="component" value="Unassembled WGS sequence"/>
</dbReference>
<dbReference type="STRING" id="983966.A0A0H5C0K0"/>
<evidence type="ECO:0000313" key="8">
    <source>
        <dbReference type="EMBL" id="ODV75064.1"/>
    </source>
</evidence>
<evidence type="ECO:0000313" key="7">
    <source>
        <dbReference type="EMBL" id="CEP21295.1"/>
    </source>
</evidence>
<comment type="similarity">
    <text evidence="1 5">Belongs to the V-ATPase G subunit family.</text>
</comment>
<reference evidence="9" key="2">
    <citation type="journal article" date="2015" name="J. Biotechnol.">
        <title>The structure of the Cyberlindnera jadinii genome and its relation to Candida utilis analyzed by the occurrence of single nucleotide polymorphisms.</title>
        <authorList>
            <person name="Rupp O."/>
            <person name="Brinkrolf K."/>
            <person name="Buerth C."/>
            <person name="Kunigo M."/>
            <person name="Schneider J."/>
            <person name="Jaenicke S."/>
            <person name="Goesmann A."/>
            <person name="Puehler A."/>
            <person name="Jaeger K.-E."/>
            <person name="Ernst J.F."/>
        </authorList>
    </citation>
    <scope>NUCLEOTIDE SEQUENCE [LARGE SCALE GENOMIC DNA]</scope>
    <source>
        <strain evidence="9">ATCC 18201 / CBS 1600 / BCRC 20928 / JCM 3617 / NBRC 0987 / NRRL Y-1542</strain>
    </source>
</reference>
<evidence type="ECO:0000256" key="5">
    <source>
        <dbReference type="RuleBase" id="RU364019"/>
    </source>
</evidence>
<name>A0A0H5C0K0_CYBJN</name>
<dbReference type="FunFam" id="1.20.5.620:FF:000004">
    <property type="entry name" value="V-type proton ATPase subunit G"/>
    <property type="match status" value="1"/>
</dbReference>
<keyword evidence="4 5" id="KW-0406">Ion transport</keyword>
<keyword evidence="6" id="KW-0175">Coiled coil</keyword>
<keyword evidence="10" id="KW-1185">Reference proteome</keyword>
<dbReference type="PANTHER" id="PTHR12713:SF11">
    <property type="entry name" value="V-TYPE PROTON ATPASE SUBUNIT G"/>
    <property type="match status" value="1"/>
</dbReference>
<dbReference type="FunFam" id="1.20.5.2950:FF:000001">
    <property type="entry name" value="V-type proton ATPase subunit G"/>
    <property type="match status" value="1"/>
</dbReference>
<evidence type="ECO:0000256" key="3">
    <source>
        <dbReference type="ARBA" id="ARBA00022781"/>
    </source>
</evidence>
<accession>A0A1E4S6C2</accession>
<sequence>MSTQTGIQTLLNAEKEAHKIVSEARAYRTARLKAAKTDAAAEITAYKQKKEQELKQFEAEHSGLNETAEKEAEEQVKVELVEIQKTAADKKSDVVKLLIDAVTKPTPELHINA</sequence>
<dbReference type="Proteomes" id="UP000094389">
    <property type="component" value="Unassembled WGS sequence"/>
</dbReference>
<reference evidence="7" key="1">
    <citation type="submission" date="2014-12" db="EMBL/GenBank/DDBJ databases">
        <authorList>
            <person name="Jaenicke S."/>
        </authorList>
    </citation>
    <scope>NUCLEOTIDE SEQUENCE [LARGE SCALE GENOMIC DNA]</scope>
    <source>
        <strain evidence="7">CBS1600</strain>
    </source>
</reference>
<accession>A0A0H5C0K0</accession>
<dbReference type="GO" id="GO:0046961">
    <property type="term" value="F:proton-transporting ATPase activity, rotational mechanism"/>
    <property type="evidence" value="ECO:0007669"/>
    <property type="project" value="InterPro"/>
</dbReference>
<dbReference type="AlphaFoldDB" id="A0A0H5C0K0"/>
<keyword evidence="3 5" id="KW-0375">Hydrogen ion transport</keyword>
<reference evidence="8 10" key="3">
    <citation type="journal article" date="2016" name="Proc. Natl. Acad. Sci. U.S.A.">
        <title>Comparative genomics of biotechnologically important yeasts.</title>
        <authorList>
            <person name="Riley R."/>
            <person name="Haridas S."/>
            <person name="Wolfe K.H."/>
            <person name="Lopes M.R."/>
            <person name="Hittinger C.T."/>
            <person name="Goeker M."/>
            <person name="Salamov A.A."/>
            <person name="Wisecaver J.H."/>
            <person name="Long T.M."/>
            <person name="Calvey C.H."/>
            <person name="Aerts A.L."/>
            <person name="Barry K.W."/>
            <person name="Choi C."/>
            <person name="Clum A."/>
            <person name="Coughlan A.Y."/>
            <person name="Deshpande S."/>
            <person name="Douglass A.P."/>
            <person name="Hanson S.J."/>
            <person name="Klenk H.-P."/>
            <person name="LaButti K.M."/>
            <person name="Lapidus A."/>
            <person name="Lindquist E.A."/>
            <person name="Lipzen A.M."/>
            <person name="Meier-Kolthoff J.P."/>
            <person name="Ohm R.A."/>
            <person name="Otillar R.P."/>
            <person name="Pangilinan J.L."/>
            <person name="Peng Y."/>
            <person name="Rokas A."/>
            <person name="Rosa C.A."/>
            <person name="Scheuner C."/>
            <person name="Sibirny A.A."/>
            <person name="Slot J.C."/>
            <person name="Stielow J.B."/>
            <person name="Sun H."/>
            <person name="Kurtzman C.P."/>
            <person name="Blackwell M."/>
            <person name="Grigoriev I.V."/>
            <person name="Jeffries T.W."/>
        </authorList>
    </citation>
    <scope>NUCLEOTIDE SEQUENCE [LARGE SCALE GENOMIC DNA]</scope>
    <source>
        <strain evidence="10">ATCC 18201 / CBS 1600 / BCRC 20928 / JCM 3617 / NBRC 0987 / NRRL Y-1542</strain>
        <strain evidence="8">NRRL Y-1542</strain>
    </source>
</reference>
<gene>
    <name evidence="7" type="ORF">BN1211_1353</name>
    <name evidence="8" type="ORF">CYBJADRAFT_166822</name>
</gene>
<proteinExistence type="inferred from homology"/>
<dbReference type="GO" id="GO:0000221">
    <property type="term" value="C:vacuolar proton-transporting V-type ATPase, V1 domain"/>
    <property type="evidence" value="ECO:0007669"/>
    <property type="project" value="TreeGrafter"/>
</dbReference>
<evidence type="ECO:0000256" key="6">
    <source>
        <dbReference type="SAM" id="Coils"/>
    </source>
</evidence>
<dbReference type="NCBIfam" id="TIGR01147">
    <property type="entry name" value="V_ATP_synt_G"/>
    <property type="match status" value="1"/>
</dbReference>
<dbReference type="EMBL" id="CDQK01000002">
    <property type="protein sequence ID" value="CEP21295.1"/>
    <property type="molecule type" value="Genomic_DNA"/>
</dbReference>
<dbReference type="GO" id="GO:0016887">
    <property type="term" value="F:ATP hydrolysis activity"/>
    <property type="evidence" value="ECO:0007669"/>
    <property type="project" value="TreeGrafter"/>
</dbReference>
<evidence type="ECO:0000256" key="1">
    <source>
        <dbReference type="ARBA" id="ARBA00010066"/>
    </source>
</evidence>
<dbReference type="InterPro" id="IPR005124">
    <property type="entry name" value="V-ATPase_G"/>
</dbReference>
<evidence type="ECO:0000256" key="2">
    <source>
        <dbReference type="ARBA" id="ARBA00022448"/>
    </source>
</evidence>
<dbReference type="EMBL" id="KV453927">
    <property type="protein sequence ID" value="ODV75064.1"/>
    <property type="molecule type" value="Genomic_DNA"/>
</dbReference>
<evidence type="ECO:0000313" key="9">
    <source>
        <dbReference type="Proteomes" id="UP000038830"/>
    </source>
</evidence>
<dbReference type="OMA" id="ARKYRQD"/>
<comment type="subunit">
    <text evidence="5">V-ATPase is a heteromultimeric enzyme made up of two complexes: the ATP-hydrolytic V1 complex and the proton translocation V0 complex.</text>
</comment>
<comment type="function">
    <text evidence="5">Subunit of the V1 complex of vacuolar(H+)-ATPase (V-ATPase), a multisubunit enzyme composed of a peripheral complex (V1) that hydrolyzes ATP and a membrane integral complex (V0) that translocates protons. V-ATPase is responsible for acidifying and maintaining the pH of intracellular compartments and in some cell types, is targeted to the plasma membrane, where it is responsible for acidifying the extracellular environment.</text>
</comment>
<protein>
    <recommendedName>
        <fullName evidence="5">V-type proton ATPase subunit G</fullName>
    </recommendedName>
</protein>
<evidence type="ECO:0000313" key="10">
    <source>
        <dbReference type="Proteomes" id="UP000094389"/>
    </source>
</evidence>
<dbReference type="Gene3D" id="1.20.5.2950">
    <property type="match status" value="1"/>
</dbReference>
<dbReference type="OrthoDB" id="3980648at2759"/>
<evidence type="ECO:0000256" key="4">
    <source>
        <dbReference type="ARBA" id="ARBA00023065"/>
    </source>
</evidence>
<dbReference type="Pfam" id="PF03179">
    <property type="entry name" value="V-ATPase_G"/>
    <property type="match status" value="1"/>
</dbReference>
<feature type="coiled-coil region" evidence="6">
    <location>
        <begin position="40"/>
        <end position="74"/>
    </location>
</feature>
<dbReference type="PANTHER" id="PTHR12713">
    <property type="entry name" value="VACUOLAR ATP SYNTHASE SUBUNIT G"/>
    <property type="match status" value="1"/>
</dbReference>
<organism evidence="7 9">
    <name type="scientific">Cyberlindnera jadinii (strain ATCC 18201 / CBS 1600 / BCRC 20928 / JCM 3617 / NBRC 0987 / NRRL Y-1542)</name>
    <name type="common">Torula yeast</name>
    <name type="synonym">Candida utilis</name>
    <dbReference type="NCBI Taxonomy" id="983966"/>
    <lineage>
        <taxon>Eukaryota</taxon>
        <taxon>Fungi</taxon>
        <taxon>Dikarya</taxon>
        <taxon>Ascomycota</taxon>
        <taxon>Saccharomycotina</taxon>
        <taxon>Saccharomycetes</taxon>
        <taxon>Phaffomycetales</taxon>
        <taxon>Phaffomycetaceae</taxon>
        <taxon>Cyberlindnera</taxon>
    </lineage>
</organism>